<comment type="caution">
    <text evidence="2">The sequence shown here is derived from an EMBL/GenBank/DDBJ whole genome shotgun (WGS) entry which is preliminary data.</text>
</comment>
<dbReference type="AlphaFoldDB" id="A0A1F7RZ18"/>
<dbReference type="SUPFAM" id="SSF48695">
    <property type="entry name" value="Multiheme cytochromes"/>
    <property type="match status" value="1"/>
</dbReference>
<organism evidence="2 3">
    <name type="scientific">Candidatus Schekmanbacteria bacterium RBG_13_48_7</name>
    <dbReference type="NCBI Taxonomy" id="1817878"/>
    <lineage>
        <taxon>Bacteria</taxon>
        <taxon>Candidatus Schekmaniibacteriota</taxon>
    </lineage>
</organism>
<dbReference type="InterPro" id="IPR036280">
    <property type="entry name" value="Multihaem_cyt_sf"/>
</dbReference>
<evidence type="ECO:0000313" key="2">
    <source>
        <dbReference type="EMBL" id="OGL46680.1"/>
    </source>
</evidence>
<sequence>MYDKGKIGAGIIIFLCLITIPIWYNVLAGSWSRIPDPKIVTIEKECIESTEYMKSEHMALIYSWRDRVVRDGERIYRASNGKTYDMSLTGTCLKCHSNKSEFCDVCHNYAGVTPYCWDCHIDTEKLRKESR</sequence>
<gene>
    <name evidence="2" type="ORF">A2161_21860</name>
</gene>
<dbReference type="EMBL" id="MGDD01000118">
    <property type="protein sequence ID" value="OGL46680.1"/>
    <property type="molecule type" value="Genomic_DNA"/>
</dbReference>
<dbReference type="Proteomes" id="UP000179266">
    <property type="component" value="Unassembled WGS sequence"/>
</dbReference>
<feature type="transmembrane region" description="Helical" evidence="1">
    <location>
        <begin position="7"/>
        <end position="24"/>
    </location>
</feature>
<proteinExistence type="predicted"/>
<name>A0A1F7RZ18_9BACT</name>
<evidence type="ECO:0000256" key="1">
    <source>
        <dbReference type="SAM" id="Phobius"/>
    </source>
</evidence>
<dbReference type="InterPro" id="IPR047668">
    <property type="entry name" value="DsrJ"/>
</dbReference>
<dbReference type="NCBIfam" id="NF038038">
    <property type="entry name" value="cytoc_DsrJ"/>
    <property type="match status" value="1"/>
</dbReference>
<keyword evidence="1" id="KW-0472">Membrane</keyword>
<protein>
    <submittedName>
        <fullName evidence="2">Uncharacterized protein</fullName>
    </submittedName>
</protein>
<accession>A0A1F7RZ18</accession>
<evidence type="ECO:0000313" key="3">
    <source>
        <dbReference type="Proteomes" id="UP000179266"/>
    </source>
</evidence>
<keyword evidence="1" id="KW-0812">Transmembrane</keyword>
<keyword evidence="1" id="KW-1133">Transmembrane helix</keyword>
<reference evidence="2 3" key="1">
    <citation type="journal article" date="2016" name="Nat. Commun.">
        <title>Thousands of microbial genomes shed light on interconnected biogeochemical processes in an aquifer system.</title>
        <authorList>
            <person name="Anantharaman K."/>
            <person name="Brown C.T."/>
            <person name="Hug L.A."/>
            <person name="Sharon I."/>
            <person name="Castelle C.J."/>
            <person name="Probst A.J."/>
            <person name="Thomas B.C."/>
            <person name="Singh A."/>
            <person name="Wilkins M.J."/>
            <person name="Karaoz U."/>
            <person name="Brodie E.L."/>
            <person name="Williams K.H."/>
            <person name="Hubbard S.S."/>
            <person name="Banfield J.F."/>
        </authorList>
    </citation>
    <scope>NUCLEOTIDE SEQUENCE [LARGE SCALE GENOMIC DNA]</scope>
</reference>